<feature type="binding site" evidence="5">
    <location>
        <position position="303"/>
    </location>
    <ligand>
        <name>Zn(2+)</name>
        <dbReference type="ChEBI" id="CHEBI:29105"/>
    </ligand>
</feature>
<accession>A0A7J7GPS8</accession>
<reference evidence="7 8" key="2">
    <citation type="submission" date="2020-07" db="EMBL/GenBank/DDBJ databases">
        <title>Genome assembly of wild tea tree DASZ reveals pedigree and selection history of tea varieties.</title>
        <authorList>
            <person name="Zhang W."/>
        </authorList>
    </citation>
    <scope>NUCLEOTIDE SEQUENCE [LARGE SCALE GENOMIC DNA]</scope>
    <source>
        <strain evidence="8">cv. G240</strain>
        <tissue evidence="7">Leaf</tissue>
    </source>
</reference>
<proteinExistence type="predicted"/>
<evidence type="ECO:0000256" key="5">
    <source>
        <dbReference type="PIRSR" id="PIRSR604254-1"/>
    </source>
</evidence>
<dbReference type="InterPro" id="IPR004254">
    <property type="entry name" value="AdipoR/HlyIII-related"/>
</dbReference>
<name>A0A7J7GPS8_CAMSI</name>
<sequence length="478" mass="54658">MRSQNHCHYLVSELEVVEHPLSVVVPGLGTRPVGILPPLRPNPVEGARFQQSCSPTFVRFVSFHFACSLITFIISSAKLKFKALRAVMLSNDKDGSLKEYVENKGSSENWEFSFRRPLFEWKKEELHKLNEILRAAPMLNTCVKDKAAWMATKTRQSFGHLMGFFIFLCLTIYTAMKIPNVIDIHSLQQLSDMLKRIDLQKIQALLKNCIASLPNMTDFHRLKDEHIPSDLLSSLSSLHISQLLANCMPEQLSISNHRDDSVLHSVKDGMASPLMIQQPIRRWPFFAFLRGAMFCLLASSTCHLLACHSERLRYLMLRIDYTGIAVLITTSFYPLVYYTFLCQPFLSYLYLAFITLLGIGTMIFSFLPAFQKPYFRCFRTSLYFAMGMSGVAPVIHKLMLYGNCSEAIQNTVYEVLIGVLYGIGAFIYVIRVPERWKPGNFDIVCSSHQLSHVLVVAGAYTHYHTGLIYLKWRDMERC</sequence>
<feature type="transmembrane region" description="Helical" evidence="6">
    <location>
        <begin position="412"/>
        <end position="430"/>
    </location>
</feature>
<dbReference type="EMBL" id="JACBKZ010000009">
    <property type="protein sequence ID" value="KAF5942803.1"/>
    <property type="molecule type" value="Genomic_DNA"/>
</dbReference>
<comment type="caution">
    <text evidence="7">The sequence shown here is derived from an EMBL/GenBank/DDBJ whole genome shotgun (WGS) entry which is preliminary data.</text>
</comment>
<dbReference type="GO" id="GO:0016020">
    <property type="term" value="C:membrane"/>
    <property type="evidence" value="ECO:0007669"/>
    <property type="project" value="UniProtKB-SubCell"/>
</dbReference>
<organism evidence="7 8">
    <name type="scientific">Camellia sinensis</name>
    <name type="common">Tea plant</name>
    <name type="synonym">Thea sinensis</name>
    <dbReference type="NCBI Taxonomy" id="4442"/>
    <lineage>
        <taxon>Eukaryota</taxon>
        <taxon>Viridiplantae</taxon>
        <taxon>Streptophyta</taxon>
        <taxon>Embryophyta</taxon>
        <taxon>Tracheophyta</taxon>
        <taxon>Spermatophyta</taxon>
        <taxon>Magnoliopsida</taxon>
        <taxon>eudicotyledons</taxon>
        <taxon>Gunneridae</taxon>
        <taxon>Pentapetalae</taxon>
        <taxon>asterids</taxon>
        <taxon>Ericales</taxon>
        <taxon>Theaceae</taxon>
        <taxon>Camellia</taxon>
    </lineage>
</organism>
<protein>
    <submittedName>
        <fullName evidence="7">Uncharacterized protein</fullName>
    </submittedName>
</protein>
<keyword evidence="8" id="KW-1185">Reference proteome</keyword>
<evidence type="ECO:0000313" key="7">
    <source>
        <dbReference type="EMBL" id="KAF5942803.1"/>
    </source>
</evidence>
<evidence type="ECO:0000256" key="2">
    <source>
        <dbReference type="ARBA" id="ARBA00022692"/>
    </source>
</evidence>
<feature type="transmembrane region" description="Helical" evidence="6">
    <location>
        <begin position="57"/>
        <end position="75"/>
    </location>
</feature>
<dbReference type="PANTHER" id="PTHR20855">
    <property type="entry name" value="ADIPOR/PROGESTIN RECEPTOR-RELATED"/>
    <property type="match status" value="1"/>
</dbReference>
<keyword evidence="2 6" id="KW-0812">Transmembrane</keyword>
<keyword evidence="5" id="KW-0479">Metal-binding</keyword>
<dbReference type="GO" id="GO:0038023">
    <property type="term" value="F:signaling receptor activity"/>
    <property type="evidence" value="ECO:0007669"/>
    <property type="project" value="TreeGrafter"/>
</dbReference>
<dbReference type="PANTHER" id="PTHR20855:SF132">
    <property type="entry name" value="HEPTAHELICAL TRANSMEMBRANE PROTEIN 4-LIKE"/>
    <property type="match status" value="1"/>
</dbReference>
<evidence type="ECO:0000256" key="3">
    <source>
        <dbReference type="ARBA" id="ARBA00022989"/>
    </source>
</evidence>
<dbReference type="GO" id="GO:0046872">
    <property type="term" value="F:metal ion binding"/>
    <property type="evidence" value="ECO:0007669"/>
    <property type="project" value="UniProtKB-KW"/>
</dbReference>
<keyword evidence="5" id="KW-0862">Zinc</keyword>
<keyword evidence="4 6" id="KW-0472">Membrane</keyword>
<reference evidence="8" key="1">
    <citation type="journal article" date="2020" name="Nat. Commun.">
        <title>Genome assembly of wild tea tree DASZ reveals pedigree and selection history of tea varieties.</title>
        <authorList>
            <person name="Zhang W."/>
            <person name="Zhang Y."/>
            <person name="Qiu H."/>
            <person name="Guo Y."/>
            <person name="Wan H."/>
            <person name="Zhang X."/>
            <person name="Scossa F."/>
            <person name="Alseekh S."/>
            <person name="Zhang Q."/>
            <person name="Wang P."/>
            <person name="Xu L."/>
            <person name="Schmidt M.H."/>
            <person name="Jia X."/>
            <person name="Li D."/>
            <person name="Zhu A."/>
            <person name="Guo F."/>
            <person name="Chen W."/>
            <person name="Ni D."/>
            <person name="Usadel B."/>
            <person name="Fernie A.R."/>
            <person name="Wen W."/>
        </authorList>
    </citation>
    <scope>NUCLEOTIDE SEQUENCE [LARGE SCALE GENOMIC DNA]</scope>
    <source>
        <strain evidence="8">cv. G240</strain>
    </source>
</reference>
<evidence type="ECO:0000256" key="4">
    <source>
        <dbReference type="ARBA" id="ARBA00023136"/>
    </source>
</evidence>
<keyword evidence="3 6" id="KW-1133">Transmembrane helix</keyword>
<feature type="binding site" evidence="5">
    <location>
        <position position="452"/>
    </location>
    <ligand>
        <name>Zn(2+)</name>
        <dbReference type="ChEBI" id="CHEBI:29105"/>
    </ligand>
</feature>
<feature type="transmembrane region" description="Helical" evidence="6">
    <location>
        <begin position="382"/>
        <end position="400"/>
    </location>
</feature>
<feature type="transmembrane region" description="Helical" evidence="6">
    <location>
        <begin position="319"/>
        <end position="341"/>
    </location>
</feature>
<comment type="subcellular location">
    <subcellularLocation>
        <location evidence="1">Membrane</location>
        <topology evidence="1">Multi-pass membrane protein</topology>
    </subcellularLocation>
</comment>
<dbReference type="Proteomes" id="UP000593564">
    <property type="component" value="Unassembled WGS sequence"/>
</dbReference>
<dbReference type="GO" id="GO:0009744">
    <property type="term" value="P:response to sucrose"/>
    <property type="evidence" value="ECO:0007669"/>
    <property type="project" value="UniProtKB-ARBA"/>
</dbReference>
<evidence type="ECO:0000256" key="6">
    <source>
        <dbReference type="SAM" id="Phobius"/>
    </source>
</evidence>
<dbReference type="GO" id="GO:0009725">
    <property type="term" value="P:response to hormone"/>
    <property type="evidence" value="ECO:0007669"/>
    <property type="project" value="TreeGrafter"/>
</dbReference>
<feature type="transmembrane region" description="Helical" evidence="6">
    <location>
        <begin position="347"/>
        <end position="370"/>
    </location>
</feature>
<feature type="transmembrane region" description="Helical" evidence="6">
    <location>
        <begin position="158"/>
        <end position="176"/>
    </location>
</feature>
<evidence type="ECO:0000313" key="8">
    <source>
        <dbReference type="Proteomes" id="UP000593564"/>
    </source>
</evidence>
<feature type="binding site" evidence="5">
    <location>
        <position position="448"/>
    </location>
    <ligand>
        <name>Zn(2+)</name>
        <dbReference type="ChEBI" id="CHEBI:29105"/>
    </ligand>
</feature>
<evidence type="ECO:0000256" key="1">
    <source>
        <dbReference type="ARBA" id="ARBA00004141"/>
    </source>
</evidence>
<dbReference type="Pfam" id="PF03006">
    <property type="entry name" value="HlyIII"/>
    <property type="match status" value="1"/>
</dbReference>
<feature type="transmembrane region" description="Helical" evidence="6">
    <location>
        <begin position="283"/>
        <end position="307"/>
    </location>
</feature>
<dbReference type="AlphaFoldDB" id="A0A7J7GPS8"/>
<gene>
    <name evidence="7" type="ORF">HYC85_020445</name>
</gene>